<keyword evidence="2" id="KW-1185">Reference proteome</keyword>
<organism evidence="1 2">
    <name type="scientific">Sinorhizobium phage phiM7</name>
    <dbReference type="NCBI Taxonomy" id="1647403"/>
    <lineage>
        <taxon>Viruses</taxon>
        <taxon>Duplodnaviria</taxon>
        <taxon>Heunggongvirae</taxon>
        <taxon>Uroviricota</taxon>
        <taxon>Caudoviricetes</taxon>
        <taxon>Emdodecavirus</taxon>
        <taxon>Emdodecavirus M7</taxon>
    </lineage>
</organism>
<dbReference type="Proteomes" id="UP000221947">
    <property type="component" value="Segment"/>
</dbReference>
<evidence type="ECO:0000313" key="2">
    <source>
        <dbReference type="Proteomes" id="UP000221947"/>
    </source>
</evidence>
<gene>
    <name evidence="1" type="ORF">PHIM7_230</name>
</gene>
<protein>
    <submittedName>
        <fullName evidence="1">Uncharacterized protein</fullName>
    </submittedName>
</protein>
<reference evidence="1 2" key="1">
    <citation type="submission" date="2015-04" db="EMBL/GenBank/DDBJ databases">
        <authorList>
            <person name="Schouten J.T."/>
            <person name="Crockett J.T."/>
            <person name="Hodson T.S."/>
            <person name="Hyde J.R."/>
            <person name="Smith T.A."/>
            <person name="Merrill B.D."/>
            <person name="Crook M.B."/>
            <person name="Griffitts J.S."/>
            <person name="Burnett S.H."/>
            <person name="Grose J.H."/>
            <person name="Breakwell D.P."/>
        </authorList>
    </citation>
    <scope>NUCLEOTIDE SEQUENCE [LARGE SCALE GENOMIC DNA]</scope>
</reference>
<evidence type="ECO:0000313" key="1">
    <source>
        <dbReference type="EMBL" id="AKF12775.1"/>
    </source>
</evidence>
<proteinExistence type="predicted"/>
<name>A0A0F6YNP9_9CAUD</name>
<dbReference type="EMBL" id="KR052480">
    <property type="protein sequence ID" value="AKF12775.1"/>
    <property type="molecule type" value="Genomic_DNA"/>
</dbReference>
<sequence>MSDTVDDYTIFEMHPTQDPTQTLTFTVTNIALDGFAELFPWLDVRDTLQTIADNTYADELAAKEDEEIDS</sequence>
<accession>A0A0F6YNP9</accession>